<name>A0A4R6U1B9_9BACI</name>
<dbReference type="OrthoDB" id="9804695at2"/>
<dbReference type="PANTHER" id="PTHR33303:SF2">
    <property type="entry name" value="COA-BINDING DOMAIN-CONTAINING PROTEIN"/>
    <property type="match status" value="1"/>
</dbReference>
<dbReference type="SMART" id="SM00881">
    <property type="entry name" value="CoA_binding"/>
    <property type="match status" value="1"/>
</dbReference>
<dbReference type="EMBL" id="SNYJ01000007">
    <property type="protein sequence ID" value="TDQ39771.1"/>
    <property type="molecule type" value="Genomic_DNA"/>
</dbReference>
<proteinExistence type="predicted"/>
<dbReference type="PANTHER" id="PTHR33303">
    <property type="entry name" value="CYTOPLASMIC PROTEIN-RELATED"/>
    <property type="match status" value="1"/>
</dbReference>
<evidence type="ECO:0000313" key="2">
    <source>
        <dbReference type="EMBL" id="TDQ39771.1"/>
    </source>
</evidence>
<dbReference type="Pfam" id="PF13380">
    <property type="entry name" value="CoA_binding_2"/>
    <property type="match status" value="1"/>
</dbReference>
<organism evidence="2 3">
    <name type="scientific">Aureibacillus halotolerans</name>
    <dbReference type="NCBI Taxonomy" id="1508390"/>
    <lineage>
        <taxon>Bacteria</taxon>
        <taxon>Bacillati</taxon>
        <taxon>Bacillota</taxon>
        <taxon>Bacilli</taxon>
        <taxon>Bacillales</taxon>
        <taxon>Bacillaceae</taxon>
        <taxon>Aureibacillus</taxon>
    </lineage>
</organism>
<dbReference type="InterPro" id="IPR003781">
    <property type="entry name" value="CoA-bd"/>
</dbReference>
<dbReference type="InterPro" id="IPR036291">
    <property type="entry name" value="NAD(P)-bd_dom_sf"/>
</dbReference>
<dbReference type="SUPFAM" id="SSF51735">
    <property type="entry name" value="NAD(P)-binding Rossmann-fold domains"/>
    <property type="match status" value="1"/>
</dbReference>
<feature type="domain" description="CoA-binding" evidence="1">
    <location>
        <begin position="13"/>
        <end position="105"/>
    </location>
</feature>
<protein>
    <recommendedName>
        <fullName evidence="1">CoA-binding domain-containing protein</fullName>
    </recommendedName>
</protein>
<dbReference type="AlphaFoldDB" id="A0A4R6U1B9"/>
<evidence type="ECO:0000259" key="1">
    <source>
        <dbReference type="SMART" id="SM00881"/>
    </source>
</evidence>
<gene>
    <name evidence="2" type="ORF">EV213_107138</name>
</gene>
<evidence type="ECO:0000313" key="3">
    <source>
        <dbReference type="Proteomes" id="UP000295632"/>
    </source>
</evidence>
<reference evidence="2 3" key="1">
    <citation type="submission" date="2019-03" db="EMBL/GenBank/DDBJ databases">
        <title>Genomic Encyclopedia of Type Strains, Phase IV (KMG-IV): sequencing the most valuable type-strain genomes for metagenomic binning, comparative biology and taxonomic classification.</title>
        <authorList>
            <person name="Goeker M."/>
        </authorList>
    </citation>
    <scope>NUCLEOTIDE SEQUENCE [LARGE SCALE GENOMIC DNA]</scope>
    <source>
        <strain evidence="2 3">DSM 28697</strain>
    </source>
</reference>
<dbReference type="RefSeq" id="WP_133580445.1">
    <property type="nucleotide sequence ID" value="NZ_SNYJ01000007.1"/>
</dbReference>
<accession>A0A4R6U1B9</accession>
<dbReference type="Gene3D" id="3.40.50.720">
    <property type="entry name" value="NAD(P)-binding Rossmann-like Domain"/>
    <property type="match status" value="1"/>
</dbReference>
<sequence>MLSMSEEHMRNALKQAKTIAVVGLSDQPDRTSYQVAKYLQANGYTIIPVNPTISEALGMKAVPSLKDLETPVDIVNVFRRSEHLLGVAEEVVAIGAPLYWAQLGLESKEAYDYLAEHNVDTVMNRCIKVEHARLV</sequence>
<keyword evidence="3" id="KW-1185">Reference proteome</keyword>
<comment type="caution">
    <text evidence="2">The sequence shown here is derived from an EMBL/GenBank/DDBJ whole genome shotgun (WGS) entry which is preliminary data.</text>
</comment>
<dbReference type="Proteomes" id="UP000295632">
    <property type="component" value="Unassembled WGS sequence"/>
</dbReference>